<keyword evidence="1 2" id="KW-0732">Signal</keyword>
<dbReference type="RefSeq" id="WP_058708615.1">
    <property type="nucleotide sequence ID" value="NZ_LDSI01000036.1"/>
</dbReference>
<reference evidence="4 5" key="1">
    <citation type="journal article" date="2016" name="Front. Microbiol.">
        <title>Genomic Resource of Rice Seed Associated Bacteria.</title>
        <authorList>
            <person name="Midha S."/>
            <person name="Bansal K."/>
            <person name="Sharma S."/>
            <person name="Kumar N."/>
            <person name="Patil P.P."/>
            <person name="Chaudhry V."/>
            <person name="Patil P.B."/>
        </authorList>
    </citation>
    <scope>NUCLEOTIDE SEQUENCE [LARGE SCALE GENOMIC DNA]</scope>
    <source>
        <strain evidence="4 5">RSA13</strain>
    </source>
</reference>
<dbReference type="InterPro" id="IPR010854">
    <property type="entry name" value="YdgH/BhsA/McbA-like_dom"/>
</dbReference>
<name>A0AB34VAC9_9GAMM</name>
<feature type="signal peptide" evidence="2">
    <location>
        <begin position="1"/>
        <end position="22"/>
    </location>
</feature>
<gene>
    <name evidence="4" type="ORF">RSA13_21275</name>
</gene>
<sequence length="87" mass="9056">MKIKTTIAALSILSALSFGASAAEYVSAADAQNLHSVGTVSVSGVAGAPSDIRQQLSEKADQHGAKAFRVIEAYNDGDYHATAELYK</sequence>
<evidence type="ECO:0000313" key="5">
    <source>
        <dbReference type="Proteomes" id="UP000072520"/>
    </source>
</evidence>
<dbReference type="EMBL" id="LDSI01000036">
    <property type="protein sequence ID" value="KTS93143.1"/>
    <property type="molecule type" value="Genomic_DNA"/>
</dbReference>
<dbReference type="InterPro" id="IPR036275">
    <property type="entry name" value="YdgH-like_sf"/>
</dbReference>
<dbReference type="SUPFAM" id="SSF159871">
    <property type="entry name" value="YdgH-like"/>
    <property type="match status" value="1"/>
</dbReference>
<dbReference type="InterPro" id="IPR025543">
    <property type="entry name" value="Dodecin-like"/>
</dbReference>
<proteinExistence type="predicted"/>
<accession>A0AB34VAC9</accession>
<dbReference type="InterPro" id="IPR047775">
    <property type="entry name" value="Stress_YhcN-like"/>
</dbReference>
<dbReference type="Proteomes" id="UP000072520">
    <property type="component" value="Unassembled WGS sequence"/>
</dbReference>
<organism evidence="4 5">
    <name type="scientific">Pantoea stewartii</name>
    <dbReference type="NCBI Taxonomy" id="66269"/>
    <lineage>
        <taxon>Bacteria</taxon>
        <taxon>Pseudomonadati</taxon>
        <taxon>Pseudomonadota</taxon>
        <taxon>Gammaproteobacteria</taxon>
        <taxon>Enterobacterales</taxon>
        <taxon>Erwiniaceae</taxon>
        <taxon>Pantoea</taxon>
    </lineage>
</organism>
<dbReference type="PANTHER" id="PTHR34156:SF5">
    <property type="entry name" value="OUTER MEMBRANE PROTEIN"/>
    <property type="match status" value="1"/>
</dbReference>
<dbReference type="Gene3D" id="3.30.1660.10">
    <property type="entry name" value="Flavin-binding protein dodecin"/>
    <property type="match status" value="1"/>
</dbReference>
<feature type="chain" id="PRO_5044212389" evidence="2">
    <location>
        <begin position="23"/>
        <end position="87"/>
    </location>
</feature>
<evidence type="ECO:0000313" key="4">
    <source>
        <dbReference type="EMBL" id="KTS93143.1"/>
    </source>
</evidence>
<dbReference type="InterPro" id="IPR051096">
    <property type="entry name" value="BhsA/McbA_stress_biofilm_assoc"/>
</dbReference>
<comment type="caution">
    <text evidence="4">The sequence shown here is derived from an EMBL/GenBank/DDBJ whole genome shotgun (WGS) entry which is preliminary data.</text>
</comment>
<feature type="domain" description="YdgH/BhsA/McbA-like" evidence="3">
    <location>
        <begin position="34"/>
        <end position="87"/>
    </location>
</feature>
<dbReference type="NCBIfam" id="NF033776">
    <property type="entry name" value="stress_YhcN"/>
    <property type="match status" value="1"/>
</dbReference>
<dbReference type="AlphaFoldDB" id="A0AB34VAC9"/>
<evidence type="ECO:0000256" key="1">
    <source>
        <dbReference type="ARBA" id="ARBA00022729"/>
    </source>
</evidence>
<evidence type="ECO:0000256" key="2">
    <source>
        <dbReference type="SAM" id="SignalP"/>
    </source>
</evidence>
<dbReference type="Pfam" id="PF07338">
    <property type="entry name" value="YdgH_BhsA-like"/>
    <property type="match status" value="1"/>
</dbReference>
<evidence type="ECO:0000259" key="3">
    <source>
        <dbReference type="Pfam" id="PF07338"/>
    </source>
</evidence>
<dbReference type="PANTHER" id="PTHR34156">
    <property type="entry name" value="OUTER MEMBRANE PROTEIN-RELATED-RELATED"/>
    <property type="match status" value="1"/>
</dbReference>
<protein>
    <submittedName>
        <fullName evidence="4">Membrane protein</fullName>
    </submittedName>
</protein>